<proteinExistence type="predicted"/>
<protein>
    <recommendedName>
        <fullName evidence="1">DUF6316 domain-containing protein</fullName>
    </recommendedName>
</protein>
<evidence type="ECO:0000313" key="2">
    <source>
        <dbReference type="EMBL" id="ARN72776.1"/>
    </source>
</evidence>
<keyword evidence="3" id="KW-1185">Reference proteome</keyword>
<organism evidence="2 3">
    <name type="scientific">Oceanicoccus sagamiensis</name>
    <dbReference type="NCBI Taxonomy" id="716816"/>
    <lineage>
        <taxon>Bacteria</taxon>
        <taxon>Pseudomonadati</taxon>
        <taxon>Pseudomonadota</taxon>
        <taxon>Gammaproteobacteria</taxon>
        <taxon>Cellvibrionales</taxon>
        <taxon>Spongiibacteraceae</taxon>
        <taxon>Oceanicoccus</taxon>
    </lineage>
</organism>
<gene>
    <name evidence="2" type="ORF">BST96_00790</name>
</gene>
<dbReference type="InterPro" id="IPR045630">
    <property type="entry name" value="DUF6316"/>
</dbReference>
<dbReference type="Proteomes" id="UP000193450">
    <property type="component" value="Chromosome"/>
</dbReference>
<sequence>MEYRQGEKSAQHYRAERYFCISGEWFFSTREDLQVGPFQNKDEAEMELMLYLRHVNEGGIYMSQYQEGTSLR</sequence>
<dbReference type="EMBL" id="CP019343">
    <property type="protein sequence ID" value="ARN72776.1"/>
    <property type="molecule type" value="Genomic_DNA"/>
</dbReference>
<evidence type="ECO:0000259" key="1">
    <source>
        <dbReference type="Pfam" id="PF19837"/>
    </source>
</evidence>
<reference evidence="2 3" key="1">
    <citation type="submission" date="2016-11" db="EMBL/GenBank/DDBJ databases">
        <title>Trade-off between light-utilization and light-protection in marine flavobacteria.</title>
        <authorList>
            <person name="Kumagai Y."/>
        </authorList>
    </citation>
    <scope>NUCLEOTIDE SEQUENCE [LARGE SCALE GENOMIC DNA]</scope>
    <source>
        <strain evidence="2 3">NBRC 107125</strain>
    </source>
</reference>
<dbReference type="KEGG" id="osg:BST96_00790"/>
<accession>A0A1X9N4W9</accession>
<feature type="domain" description="DUF6316" evidence="1">
    <location>
        <begin position="4"/>
        <end position="56"/>
    </location>
</feature>
<name>A0A1X9N4W9_9GAMM</name>
<dbReference type="Pfam" id="PF19837">
    <property type="entry name" value="DUF6316"/>
    <property type="match status" value="1"/>
</dbReference>
<dbReference type="RefSeq" id="WP_085756865.1">
    <property type="nucleotide sequence ID" value="NZ_CP019343.1"/>
</dbReference>
<evidence type="ECO:0000313" key="3">
    <source>
        <dbReference type="Proteomes" id="UP000193450"/>
    </source>
</evidence>
<dbReference type="AlphaFoldDB" id="A0A1X9N4W9"/>
<dbReference type="OrthoDB" id="6199386at2"/>